<dbReference type="OrthoDB" id="2737054at2759"/>
<evidence type="ECO:0000313" key="1">
    <source>
        <dbReference type="EMBL" id="RDX44944.1"/>
    </source>
</evidence>
<dbReference type="Proteomes" id="UP000256964">
    <property type="component" value="Unassembled WGS sequence"/>
</dbReference>
<proteinExistence type="predicted"/>
<dbReference type="AlphaFoldDB" id="A0A371CXC9"/>
<sequence>MSVMLDLTDHTRPYLSATQVLGNDYILRRVFTTHHQDFAVKRLNIDDLARCARVCRAFSGPALRVLWRKLTSILPVWHLLSPAGLSYPRKASLEQVDEYCAAILSAETYRDAVRWDRFRSYTSYVRVLSRNGPIGKNIPLLFSLFHREFPESSIFPSLCRLRWTPLDGDETQFTALFSSNLADLELDLSWLSEEAEFEPYNAPSLEQLTLMGAPAGLTRLLVPLRAAALTSLELTLITNVPGGWHECDVACMRAAANAVSPASLRTITLDLGAYWGSVELMTVLQPLLQLPTITRFELRMLSLASRPSLTMTEDGFARIAEAWVHIEVLNIVGSWGPAAPTPSAIVLLYFWKSCPRLRQLSLPYLNLDVEPELLTDRLPATPSSHGLKRLYIYADLFVRPRSTLDSNRTREWASYVLRLFPFLDSTSDPHMALDSPWREVFQEMWSMRSARDRRADA</sequence>
<gene>
    <name evidence="1" type="ORF">OH76DRAFT_1486680</name>
</gene>
<evidence type="ECO:0008006" key="3">
    <source>
        <dbReference type="Google" id="ProtNLM"/>
    </source>
</evidence>
<name>A0A371CXC9_9APHY</name>
<accession>A0A371CXC9</accession>
<protein>
    <recommendedName>
        <fullName evidence="3">F-box domain-containing protein</fullName>
    </recommendedName>
</protein>
<organism evidence="1 2">
    <name type="scientific">Lentinus brumalis</name>
    <dbReference type="NCBI Taxonomy" id="2498619"/>
    <lineage>
        <taxon>Eukaryota</taxon>
        <taxon>Fungi</taxon>
        <taxon>Dikarya</taxon>
        <taxon>Basidiomycota</taxon>
        <taxon>Agaricomycotina</taxon>
        <taxon>Agaricomycetes</taxon>
        <taxon>Polyporales</taxon>
        <taxon>Polyporaceae</taxon>
        <taxon>Lentinus</taxon>
    </lineage>
</organism>
<reference evidence="1 2" key="1">
    <citation type="journal article" date="2018" name="Biotechnol. Biofuels">
        <title>Integrative visual omics of the white-rot fungus Polyporus brumalis exposes the biotechnological potential of its oxidative enzymes for delignifying raw plant biomass.</title>
        <authorList>
            <person name="Miyauchi S."/>
            <person name="Rancon A."/>
            <person name="Drula E."/>
            <person name="Hage H."/>
            <person name="Chaduli D."/>
            <person name="Favel A."/>
            <person name="Grisel S."/>
            <person name="Henrissat B."/>
            <person name="Herpoel-Gimbert I."/>
            <person name="Ruiz-Duenas F.J."/>
            <person name="Chevret D."/>
            <person name="Hainaut M."/>
            <person name="Lin J."/>
            <person name="Wang M."/>
            <person name="Pangilinan J."/>
            <person name="Lipzen A."/>
            <person name="Lesage-Meessen L."/>
            <person name="Navarro D."/>
            <person name="Riley R."/>
            <person name="Grigoriev I.V."/>
            <person name="Zhou S."/>
            <person name="Raouche S."/>
            <person name="Rosso M.N."/>
        </authorList>
    </citation>
    <scope>NUCLEOTIDE SEQUENCE [LARGE SCALE GENOMIC DNA]</scope>
    <source>
        <strain evidence="1 2">BRFM 1820</strain>
    </source>
</reference>
<evidence type="ECO:0000313" key="2">
    <source>
        <dbReference type="Proteomes" id="UP000256964"/>
    </source>
</evidence>
<keyword evidence="2" id="KW-1185">Reference proteome</keyword>
<dbReference type="EMBL" id="KZ857443">
    <property type="protein sequence ID" value="RDX44944.1"/>
    <property type="molecule type" value="Genomic_DNA"/>
</dbReference>